<dbReference type="CDD" id="cd01026">
    <property type="entry name" value="TOPRIM_OLD"/>
    <property type="match status" value="1"/>
</dbReference>
<name>A0A0D8HF74_9ACTN</name>
<dbReference type="CDD" id="cd00267">
    <property type="entry name" value="ABC_ATPase"/>
    <property type="match status" value="1"/>
</dbReference>
<dbReference type="SMART" id="SM00382">
    <property type="entry name" value="AAA"/>
    <property type="match status" value="1"/>
</dbReference>
<dbReference type="STRING" id="1280514.AXFE_24770"/>
<sequence>MKVAFVHVSGFRLLDDAIISLEGDTTIIVGRNNSGKTSLVEAFYKFLGTDKVSFTLDDFNLKSLAEFRSAAELWRQAEQARVDGNSVDAEQLESDAITLLPNIRLDVEFVYDEAESLAPISDLILDLDPDRHDVLLSCRYVATRPLEFLKAYSESGFEDIVDFLRKRMHAFFDREFLAIDKADPTNLRTVNSAQAKAAVLCDFIYAQNLFDDTSSDTGHGLSKGFESYYRAIANPDGTIESLEAALVDVASKLDSEYTTLFADVFGDLKHFGAGRMPSLQEIRIVSEFSAANLLNGSTRVMYAHESGTDLPEAHNGLGFSKLIFIILQFVSFFEAYKKRQPRSGVQLLFLEEPEAHLHPQMQTVFIKNVSDYLKLKPEWNVQLVITTHSSHVVAESGFSCLRYFDTTSNSLKIKDLSTFRTDLEVSDETTLKFLQQYMALQRCDLFFADKAIFVEGTVERLVLPKLIKKSAPALQHEYISVIEVGGAYAVKFKKLIEFLGIPTLVITDIDSADPKGRHPKTRTDTTGAITTNVTLKEWLPQSTMVADLLAKADADKISGAVRVAYQVPEVAGSGTGRSFEEAFILANADQLANATSLASKRIFTGDDGKSLSADAIRADAYEIAGRIDSKSDFAFDILTLEDWITPRYIEEGLKWLVPPIE</sequence>
<dbReference type="Proteomes" id="UP000032360">
    <property type="component" value="Unassembled WGS sequence"/>
</dbReference>
<dbReference type="PANTHER" id="PTHR43581">
    <property type="entry name" value="ATP/GTP PHOSPHATASE"/>
    <property type="match status" value="1"/>
</dbReference>
<dbReference type="InterPro" id="IPR003593">
    <property type="entry name" value="AAA+_ATPase"/>
</dbReference>
<protein>
    <submittedName>
        <fullName evidence="2">DNA replication and repair protein RecF</fullName>
    </submittedName>
</protein>
<dbReference type="RefSeq" id="WP_052606176.1">
    <property type="nucleotide sequence ID" value="NZ_JXYS01000078.1"/>
</dbReference>
<gene>
    <name evidence="2" type="primary">recF3</name>
    <name evidence="2" type="ORF">AXFE_24770</name>
</gene>
<feature type="domain" description="AAA+ ATPase" evidence="1">
    <location>
        <begin position="22"/>
        <end position="408"/>
    </location>
</feature>
<dbReference type="Gene3D" id="3.40.50.300">
    <property type="entry name" value="P-loop containing nucleotide triphosphate hydrolases"/>
    <property type="match status" value="2"/>
</dbReference>
<organism evidence="2 3">
    <name type="scientific">Acidithrix ferrooxidans</name>
    <dbReference type="NCBI Taxonomy" id="1280514"/>
    <lineage>
        <taxon>Bacteria</taxon>
        <taxon>Bacillati</taxon>
        <taxon>Actinomycetota</taxon>
        <taxon>Acidimicrobiia</taxon>
        <taxon>Acidimicrobiales</taxon>
        <taxon>Acidimicrobiaceae</taxon>
        <taxon>Acidithrix</taxon>
    </lineage>
</organism>
<dbReference type="SUPFAM" id="SSF52540">
    <property type="entry name" value="P-loop containing nucleoside triphosphate hydrolases"/>
    <property type="match status" value="1"/>
</dbReference>
<keyword evidence="3" id="KW-1185">Reference proteome</keyword>
<dbReference type="InterPro" id="IPR041685">
    <property type="entry name" value="AAA_GajA/Old/RecF-like"/>
</dbReference>
<accession>A0A0D8HF74</accession>
<dbReference type="OrthoDB" id="3237462at2"/>
<evidence type="ECO:0000259" key="1">
    <source>
        <dbReference type="SMART" id="SM00382"/>
    </source>
</evidence>
<reference evidence="2 3" key="1">
    <citation type="submission" date="2015-01" db="EMBL/GenBank/DDBJ databases">
        <title>Draft genome of the acidophilic iron oxidizer Acidithrix ferrooxidans strain Py-F3.</title>
        <authorList>
            <person name="Poehlein A."/>
            <person name="Eisen S."/>
            <person name="Schloemann M."/>
            <person name="Johnson B.D."/>
            <person name="Daniel R."/>
            <person name="Muehling M."/>
        </authorList>
    </citation>
    <scope>NUCLEOTIDE SEQUENCE [LARGE SCALE GENOMIC DNA]</scope>
    <source>
        <strain evidence="2 3">Py-F3</strain>
    </source>
</reference>
<evidence type="ECO:0000313" key="3">
    <source>
        <dbReference type="Proteomes" id="UP000032360"/>
    </source>
</evidence>
<proteinExistence type="predicted"/>
<dbReference type="EMBL" id="JXYS01000078">
    <property type="protein sequence ID" value="KJF16615.1"/>
    <property type="molecule type" value="Genomic_DNA"/>
</dbReference>
<dbReference type="InterPro" id="IPR051396">
    <property type="entry name" value="Bact_Antivir_Def_Nuclease"/>
</dbReference>
<dbReference type="AlphaFoldDB" id="A0A0D8HF74"/>
<dbReference type="InterPro" id="IPR027417">
    <property type="entry name" value="P-loop_NTPase"/>
</dbReference>
<dbReference type="PATRIC" id="fig|1280514.3.peg.3264"/>
<comment type="caution">
    <text evidence="2">The sequence shown here is derived from an EMBL/GenBank/DDBJ whole genome shotgun (WGS) entry which is preliminary data.</text>
</comment>
<dbReference type="PANTHER" id="PTHR43581:SF4">
    <property type="entry name" value="ATP_GTP PHOSPHATASE"/>
    <property type="match status" value="1"/>
</dbReference>
<dbReference type="InterPro" id="IPR034139">
    <property type="entry name" value="TOPRIM_OLD"/>
</dbReference>
<evidence type="ECO:0000313" key="2">
    <source>
        <dbReference type="EMBL" id="KJF16615.1"/>
    </source>
</evidence>
<dbReference type="Pfam" id="PF20469">
    <property type="entry name" value="OLD-like_TOPRIM"/>
    <property type="match status" value="1"/>
</dbReference>
<dbReference type="Pfam" id="PF13175">
    <property type="entry name" value="AAA_15"/>
    <property type="match status" value="2"/>
</dbReference>